<keyword evidence="8" id="KW-0966">Cell projection</keyword>
<evidence type="ECO:0000256" key="1">
    <source>
        <dbReference type="ARBA" id="ARBA00004611"/>
    </source>
</evidence>
<accession>A0A671TD70</accession>
<dbReference type="SUPFAM" id="SSF50978">
    <property type="entry name" value="WD40 repeat-like"/>
    <property type="match status" value="1"/>
</dbReference>
<gene>
    <name evidence="14" type="primary">dnai4</name>
</gene>
<evidence type="ECO:0000313" key="14">
    <source>
        <dbReference type="Ensembl" id="ENSSANP00000106514.1"/>
    </source>
</evidence>
<dbReference type="InterPro" id="IPR036322">
    <property type="entry name" value="WD40_repeat_dom_sf"/>
</dbReference>
<evidence type="ECO:0000256" key="3">
    <source>
        <dbReference type="ARBA" id="ARBA00022574"/>
    </source>
</evidence>
<organism evidence="14 15">
    <name type="scientific">Sinocyclocheilus anshuiensis</name>
    <dbReference type="NCBI Taxonomy" id="1608454"/>
    <lineage>
        <taxon>Eukaryota</taxon>
        <taxon>Metazoa</taxon>
        <taxon>Chordata</taxon>
        <taxon>Craniata</taxon>
        <taxon>Vertebrata</taxon>
        <taxon>Euteleostomi</taxon>
        <taxon>Actinopterygii</taxon>
        <taxon>Neopterygii</taxon>
        <taxon>Teleostei</taxon>
        <taxon>Ostariophysi</taxon>
        <taxon>Cypriniformes</taxon>
        <taxon>Cyprinidae</taxon>
        <taxon>Cyprininae</taxon>
        <taxon>Sinocyclocheilus</taxon>
    </lineage>
</organism>
<evidence type="ECO:0000256" key="9">
    <source>
        <dbReference type="ARBA" id="ARBA00024190"/>
    </source>
</evidence>
<dbReference type="GO" id="GO:0003341">
    <property type="term" value="P:cilium movement"/>
    <property type="evidence" value="ECO:0007669"/>
    <property type="project" value="TreeGrafter"/>
</dbReference>
<evidence type="ECO:0000256" key="13">
    <source>
        <dbReference type="SAM" id="MobiDB-lite"/>
    </source>
</evidence>
<dbReference type="GO" id="GO:0045504">
    <property type="term" value="F:dynein heavy chain binding"/>
    <property type="evidence" value="ECO:0007669"/>
    <property type="project" value="TreeGrafter"/>
</dbReference>
<dbReference type="FunFam" id="2.130.10.10:FF:001248">
    <property type="entry name" value="WD repeat domain 78"/>
    <property type="match status" value="1"/>
</dbReference>
<keyword evidence="3 12" id="KW-0853">WD repeat</keyword>
<comment type="subcellular location">
    <subcellularLocation>
        <location evidence="1">Cytoplasm</location>
        <location evidence="1">Cytoskeleton</location>
        <location evidence="1">Flagellum axoneme</location>
    </subcellularLocation>
    <subcellularLocation>
        <location evidence="9">Dynein axonemal particle</location>
    </subcellularLocation>
</comment>
<keyword evidence="6" id="KW-0969">Cilium</keyword>
<dbReference type="GO" id="GO:0045503">
    <property type="term" value="F:dynein light chain binding"/>
    <property type="evidence" value="ECO:0007669"/>
    <property type="project" value="TreeGrafter"/>
</dbReference>
<dbReference type="InterPro" id="IPR050687">
    <property type="entry name" value="Dynein_IC"/>
</dbReference>
<proteinExistence type="predicted"/>
<dbReference type="PANTHER" id="PTHR12442">
    <property type="entry name" value="DYNEIN INTERMEDIATE CHAIN"/>
    <property type="match status" value="1"/>
</dbReference>
<reference evidence="14" key="1">
    <citation type="submission" date="2025-08" db="UniProtKB">
        <authorList>
            <consortium name="Ensembl"/>
        </authorList>
    </citation>
    <scope>IDENTIFICATION</scope>
</reference>
<keyword evidence="2" id="KW-0963">Cytoplasm</keyword>
<keyword evidence="15" id="KW-1185">Reference proteome</keyword>
<dbReference type="AlphaFoldDB" id="A0A671TD70"/>
<feature type="compositionally biased region" description="Polar residues" evidence="13">
    <location>
        <begin position="290"/>
        <end position="306"/>
    </location>
</feature>
<name>A0A671TD70_9TELE</name>
<dbReference type="GO" id="GO:0120293">
    <property type="term" value="C:dynein axonemal particle"/>
    <property type="evidence" value="ECO:0007669"/>
    <property type="project" value="UniProtKB-SubCell"/>
</dbReference>
<dbReference type="Pfam" id="PF00400">
    <property type="entry name" value="WD40"/>
    <property type="match status" value="1"/>
</dbReference>
<reference evidence="14" key="2">
    <citation type="submission" date="2025-09" db="UniProtKB">
        <authorList>
            <consortium name="Ensembl"/>
        </authorList>
    </citation>
    <scope>IDENTIFICATION</scope>
</reference>
<protein>
    <recommendedName>
        <fullName evidence="10">Dynein axonemal intermediate chain 4</fullName>
    </recommendedName>
    <alternativeName>
        <fullName evidence="11">WD repeat-containing protein 78</fullName>
    </alternativeName>
</protein>
<dbReference type="Proteomes" id="UP000472260">
    <property type="component" value="Unassembled WGS sequence"/>
</dbReference>
<evidence type="ECO:0000256" key="10">
    <source>
        <dbReference type="ARBA" id="ARBA00040002"/>
    </source>
</evidence>
<dbReference type="InterPro" id="IPR001680">
    <property type="entry name" value="WD40_rpt"/>
</dbReference>
<dbReference type="PROSITE" id="PS50082">
    <property type="entry name" value="WD_REPEATS_2"/>
    <property type="match status" value="1"/>
</dbReference>
<sequence>KAGFLSSRSSKTLNVSSGVFRVNQSITKTINPSISGKSFSSASDSKVLDKSLAQTPKHTVFDEHGQDVTPHPLYNPDPGVLQPKQGKIFPAHDTSWTTMTDFPSVAFQTTNASFTGPFTKSFFGSVSASRTSQTTESVTDETKELLVKPDLSSSLSDVQARREEVKEQVREDIMDRVVDSYLTETETIWLLDIPAVSVSEDSGDAEAVKERNNAYTELCKNRHGNDKYVERSMQTFNDAPKTKEVQSDSITMVDKAVMSTTWDMYDSFCNKGDVSENTVVSAEGNKATVPDSSSMSHLLNPSGPDQSMSVFSTTSTVSGSSARLEKMTCVLPVEEEPDLELILQSDKFKQDLAVMERVVLANIFQPKLAAYRQLPVIEGDDFQSKNSLSPFLEHLWVFKCELTKGRNVSSMTWNKKNPDLLAVGYGQLDFKDQKPGLVCCWSLKNPTWPDRIFHCESGVTALDFSACNANQLSVGLYDGTIAIYNVQTTEQTPIIDSSDCTNMHACPVWQLRWVDHDTGLAGEDKGEMLISVSGDGRISKWIHYKGLECLDLMKLKSPNMIVNNQRWNPKILSLAPGLCFDFHPNDSKIYLAGTEEGHIHKCSYSYNEQFLETYKAHTGPVYKVTWSPFCPDVFLSCSSDWTIYLWRQELSKPVLGFTSGQKVVFDIMWSPHCATVFGAVREGKVEIWDLRVSSLDPTIVSASSPGVNPTALLFTPETDCVLVGDSEGQVTVYKLKNLPAGDSTQVRPYLLISMMFNLCHTQPIFSNIEIIYISCVGGGVGGCNSDHTVQSTHIRKD</sequence>
<feature type="repeat" description="WD" evidence="12">
    <location>
        <begin position="614"/>
        <end position="646"/>
    </location>
</feature>
<keyword evidence="5" id="KW-0282">Flagellum</keyword>
<evidence type="ECO:0000256" key="2">
    <source>
        <dbReference type="ARBA" id="ARBA00022490"/>
    </source>
</evidence>
<dbReference type="GO" id="GO:0005858">
    <property type="term" value="C:axonemal dynein complex"/>
    <property type="evidence" value="ECO:0007669"/>
    <property type="project" value="TreeGrafter"/>
</dbReference>
<keyword evidence="4" id="KW-0677">Repeat</keyword>
<evidence type="ECO:0000313" key="15">
    <source>
        <dbReference type="Proteomes" id="UP000472260"/>
    </source>
</evidence>
<evidence type="ECO:0000256" key="11">
    <source>
        <dbReference type="ARBA" id="ARBA00041557"/>
    </source>
</evidence>
<evidence type="ECO:0000256" key="8">
    <source>
        <dbReference type="ARBA" id="ARBA00023273"/>
    </source>
</evidence>
<keyword evidence="7" id="KW-0206">Cytoskeleton</keyword>
<dbReference type="Ensembl" id="ENSSANT00000113020.1">
    <property type="protein sequence ID" value="ENSSANP00000106514.1"/>
    <property type="gene ID" value="ENSSANG00000052072.1"/>
</dbReference>
<evidence type="ECO:0000256" key="7">
    <source>
        <dbReference type="ARBA" id="ARBA00023212"/>
    </source>
</evidence>
<dbReference type="Gene3D" id="2.130.10.10">
    <property type="entry name" value="YVTN repeat-like/Quinoprotein amine dehydrogenase"/>
    <property type="match status" value="1"/>
</dbReference>
<dbReference type="SMART" id="SM00320">
    <property type="entry name" value="WD40"/>
    <property type="match status" value="5"/>
</dbReference>
<evidence type="ECO:0000256" key="12">
    <source>
        <dbReference type="PROSITE-ProRule" id="PRU00221"/>
    </source>
</evidence>
<evidence type="ECO:0000256" key="4">
    <source>
        <dbReference type="ARBA" id="ARBA00022737"/>
    </source>
</evidence>
<evidence type="ECO:0000256" key="5">
    <source>
        <dbReference type="ARBA" id="ARBA00022846"/>
    </source>
</evidence>
<dbReference type="PANTHER" id="PTHR12442:SF12">
    <property type="entry name" value="DYNEIN AXONEMAL INTERMEDIATE CHAIN 4"/>
    <property type="match status" value="1"/>
</dbReference>
<dbReference type="InterPro" id="IPR015943">
    <property type="entry name" value="WD40/YVTN_repeat-like_dom_sf"/>
</dbReference>
<feature type="region of interest" description="Disordered" evidence="13">
    <location>
        <begin position="289"/>
        <end position="312"/>
    </location>
</feature>
<evidence type="ECO:0000256" key="6">
    <source>
        <dbReference type="ARBA" id="ARBA00023069"/>
    </source>
</evidence>